<reference evidence="1" key="1">
    <citation type="submission" date="2022-08" db="EMBL/GenBank/DDBJ databases">
        <title>Novel Bdellovibrio Species Isolated from Svalbard: Designation Bdellovibrio svalbardensis.</title>
        <authorList>
            <person name="Mitchell R.J."/>
            <person name="Choi S.Y."/>
        </authorList>
    </citation>
    <scope>NUCLEOTIDE SEQUENCE</scope>
    <source>
        <strain evidence="1">PAP01</strain>
    </source>
</reference>
<sequence>MREIAMALTNTHNIFKLMSKDPKMSKMNMEPSFIDPKRMVVGGFSLLVAVE</sequence>
<dbReference type="Proteomes" id="UP001152321">
    <property type="component" value="Unassembled WGS sequence"/>
</dbReference>
<proteinExistence type="predicted"/>
<evidence type="ECO:0000313" key="2">
    <source>
        <dbReference type="Proteomes" id="UP001152321"/>
    </source>
</evidence>
<dbReference type="EMBL" id="JANRMI010000001">
    <property type="protein sequence ID" value="MDG0815163.1"/>
    <property type="molecule type" value="Genomic_DNA"/>
</dbReference>
<comment type="caution">
    <text evidence="1">The sequence shown here is derived from an EMBL/GenBank/DDBJ whole genome shotgun (WGS) entry which is preliminary data.</text>
</comment>
<gene>
    <name evidence="1" type="ORF">NWE73_02240</name>
</gene>
<name>A0ABT6DJA2_9BACT</name>
<dbReference type="RefSeq" id="WP_277576639.1">
    <property type="nucleotide sequence ID" value="NZ_JANRMI010000001.1"/>
</dbReference>
<evidence type="ECO:0000313" key="1">
    <source>
        <dbReference type="EMBL" id="MDG0815163.1"/>
    </source>
</evidence>
<accession>A0ABT6DJA2</accession>
<protein>
    <submittedName>
        <fullName evidence="1">Uncharacterized protein</fullName>
    </submittedName>
</protein>
<keyword evidence="2" id="KW-1185">Reference proteome</keyword>
<organism evidence="1 2">
    <name type="scientific">Bdellovibrio svalbardensis</name>
    <dbReference type="NCBI Taxonomy" id="2972972"/>
    <lineage>
        <taxon>Bacteria</taxon>
        <taxon>Pseudomonadati</taxon>
        <taxon>Bdellovibrionota</taxon>
        <taxon>Bdellovibrionia</taxon>
        <taxon>Bdellovibrionales</taxon>
        <taxon>Pseudobdellovibrionaceae</taxon>
        <taxon>Bdellovibrio</taxon>
    </lineage>
</organism>